<evidence type="ECO:0000259" key="1">
    <source>
        <dbReference type="Pfam" id="PF06527"/>
    </source>
</evidence>
<proteinExistence type="predicted"/>
<feature type="domain" description="TniQ" evidence="1">
    <location>
        <begin position="19"/>
        <end position="162"/>
    </location>
</feature>
<dbReference type="Pfam" id="PF06527">
    <property type="entry name" value="TniQ"/>
    <property type="match status" value="1"/>
</dbReference>
<evidence type="ECO:0000313" key="3">
    <source>
        <dbReference type="Proteomes" id="UP000215224"/>
    </source>
</evidence>
<reference evidence="2 3" key="1">
    <citation type="submission" date="2016-12" db="EMBL/GenBank/DDBJ databases">
        <title>The whole genome sequencing and assembly of Bacillus cohnii DSM 6307T strain.</title>
        <authorList>
            <person name="Lee Y.-J."/>
            <person name="Yi H."/>
            <person name="Bahn Y.-S."/>
            <person name="Kim J.F."/>
            <person name="Lee D.-W."/>
        </authorList>
    </citation>
    <scope>NUCLEOTIDE SEQUENCE [LARGE SCALE GENOMIC DNA]</scope>
    <source>
        <strain evidence="2 3">DSM 6307</strain>
    </source>
</reference>
<keyword evidence="3" id="KW-1185">Reference proteome</keyword>
<dbReference type="Proteomes" id="UP000215224">
    <property type="component" value="Chromosome"/>
</dbReference>
<sequence length="441" mass="51134">MHNKLTYNQRSILYNLTPLGLGTEMIESLTSYLTRIAAEHNNSVGQIVNKLVIPNLDKEYLHLSSNYGGNRFYEGAKTLNGYMENSSDVVSVIEKLTSRSDLASLTLLNCRGIIPLRGLFKNTLSWCPHCIREWKENGKSIYYPLIWYLEPIKICLVHSCYLSKTCSACDNTQDILRRQSIVGLCQNCFEELDDCSVSLECENENIEWQNYVTKCISSLLTYRERGLSSESLKLVRNLNLINQEVFEGNQNKFSKTFKYGKSTVCGWLKGDKTPTLINQIYISYRLNIDLEELLFGLKDINNIKVIKSQIIKNKQQEKTERSNINKQIIEFKLKEIIKNKEPISMAAAAKKVGVNKRTLYRNFRGLCIQISKQYKQYIEEKKHQRIVKLKELLEETFINLHQHGIYPSGGKMEFHMNKPGVLKERVLQKHWQNLLMKHKVT</sequence>
<protein>
    <recommendedName>
        <fullName evidence="1">TniQ domain-containing protein</fullName>
    </recommendedName>
</protein>
<dbReference type="InterPro" id="IPR009492">
    <property type="entry name" value="TniQ"/>
</dbReference>
<dbReference type="AlphaFoldDB" id="A0A223KUT4"/>
<dbReference type="RefSeq" id="WP_066418080.1">
    <property type="nucleotide sequence ID" value="NZ_CP018866.1"/>
</dbReference>
<dbReference type="EMBL" id="CP018866">
    <property type="protein sequence ID" value="AST93230.1"/>
    <property type="molecule type" value="Genomic_DNA"/>
</dbReference>
<organism evidence="2 3">
    <name type="scientific">Sutcliffiella cohnii</name>
    <dbReference type="NCBI Taxonomy" id="33932"/>
    <lineage>
        <taxon>Bacteria</taxon>
        <taxon>Bacillati</taxon>
        <taxon>Bacillota</taxon>
        <taxon>Bacilli</taxon>
        <taxon>Bacillales</taxon>
        <taxon>Bacillaceae</taxon>
        <taxon>Sutcliffiella</taxon>
    </lineage>
</organism>
<dbReference type="KEGG" id="bcoh:BC6307_19190"/>
<evidence type="ECO:0000313" key="2">
    <source>
        <dbReference type="EMBL" id="AST93230.1"/>
    </source>
</evidence>
<accession>A0A223KUT4</accession>
<name>A0A223KUT4_9BACI</name>
<gene>
    <name evidence="2" type="ORF">BC6307_19190</name>
</gene>